<name>A0A0C9WKX6_9AGAR</name>
<reference evidence="3" key="2">
    <citation type="submission" date="2015-01" db="EMBL/GenBank/DDBJ databases">
        <title>Evolutionary Origins and Diversification of the Mycorrhizal Mutualists.</title>
        <authorList>
            <consortium name="DOE Joint Genome Institute"/>
            <consortium name="Mycorrhizal Genomics Consortium"/>
            <person name="Kohler A."/>
            <person name="Kuo A."/>
            <person name="Nagy L.G."/>
            <person name="Floudas D."/>
            <person name="Copeland A."/>
            <person name="Barry K.W."/>
            <person name="Cichocki N."/>
            <person name="Veneault-Fourrey C."/>
            <person name="LaButti K."/>
            <person name="Lindquist E.A."/>
            <person name="Lipzen A."/>
            <person name="Lundell T."/>
            <person name="Morin E."/>
            <person name="Murat C."/>
            <person name="Riley R."/>
            <person name="Ohm R."/>
            <person name="Sun H."/>
            <person name="Tunlid A."/>
            <person name="Henrissat B."/>
            <person name="Grigoriev I.V."/>
            <person name="Hibbett D.S."/>
            <person name="Martin F."/>
        </authorList>
    </citation>
    <scope>NUCLEOTIDE SEQUENCE [LARGE SCALE GENOMIC DNA]</scope>
    <source>
        <strain evidence="3">LaAM-08-1</strain>
    </source>
</reference>
<dbReference type="OrthoDB" id="4743193at2759"/>
<keyword evidence="3" id="KW-1185">Reference proteome</keyword>
<feature type="compositionally biased region" description="Pro residues" evidence="1">
    <location>
        <begin position="310"/>
        <end position="321"/>
    </location>
</feature>
<dbReference type="AlphaFoldDB" id="A0A0C9WKX6"/>
<dbReference type="Proteomes" id="UP000054477">
    <property type="component" value="Unassembled WGS sequence"/>
</dbReference>
<evidence type="ECO:0000313" key="2">
    <source>
        <dbReference type="EMBL" id="KIJ96749.1"/>
    </source>
</evidence>
<organism evidence="2 3">
    <name type="scientific">Laccaria amethystina LaAM-08-1</name>
    <dbReference type="NCBI Taxonomy" id="1095629"/>
    <lineage>
        <taxon>Eukaryota</taxon>
        <taxon>Fungi</taxon>
        <taxon>Dikarya</taxon>
        <taxon>Basidiomycota</taxon>
        <taxon>Agaricomycotina</taxon>
        <taxon>Agaricomycetes</taxon>
        <taxon>Agaricomycetidae</taxon>
        <taxon>Agaricales</taxon>
        <taxon>Agaricineae</taxon>
        <taxon>Hydnangiaceae</taxon>
        <taxon>Laccaria</taxon>
    </lineage>
</organism>
<reference evidence="2 3" key="1">
    <citation type="submission" date="2014-04" db="EMBL/GenBank/DDBJ databases">
        <authorList>
            <consortium name="DOE Joint Genome Institute"/>
            <person name="Kuo A."/>
            <person name="Kohler A."/>
            <person name="Nagy L.G."/>
            <person name="Floudas D."/>
            <person name="Copeland A."/>
            <person name="Barry K.W."/>
            <person name="Cichocki N."/>
            <person name="Veneault-Fourrey C."/>
            <person name="LaButti K."/>
            <person name="Lindquist E.A."/>
            <person name="Lipzen A."/>
            <person name="Lundell T."/>
            <person name="Morin E."/>
            <person name="Murat C."/>
            <person name="Sun H."/>
            <person name="Tunlid A."/>
            <person name="Henrissat B."/>
            <person name="Grigoriev I.V."/>
            <person name="Hibbett D.S."/>
            <person name="Martin F."/>
            <person name="Nordberg H.P."/>
            <person name="Cantor M.N."/>
            <person name="Hua S.X."/>
        </authorList>
    </citation>
    <scope>NUCLEOTIDE SEQUENCE [LARGE SCALE GENOMIC DNA]</scope>
    <source>
        <strain evidence="2 3">LaAM-08-1</strain>
    </source>
</reference>
<proteinExistence type="predicted"/>
<feature type="compositionally biased region" description="Low complexity" evidence="1">
    <location>
        <begin position="375"/>
        <end position="391"/>
    </location>
</feature>
<dbReference type="HOGENOM" id="CLU_653951_0_0_1"/>
<feature type="compositionally biased region" description="Low complexity" evidence="1">
    <location>
        <begin position="327"/>
        <end position="367"/>
    </location>
</feature>
<dbReference type="EMBL" id="KN838711">
    <property type="protein sequence ID" value="KIJ96749.1"/>
    <property type="molecule type" value="Genomic_DNA"/>
</dbReference>
<gene>
    <name evidence="2" type="ORF">K443DRAFT_10382</name>
</gene>
<evidence type="ECO:0000256" key="1">
    <source>
        <dbReference type="SAM" id="MobiDB-lite"/>
    </source>
</evidence>
<evidence type="ECO:0000313" key="3">
    <source>
        <dbReference type="Proteomes" id="UP000054477"/>
    </source>
</evidence>
<feature type="compositionally biased region" description="Basic residues" evidence="1">
    <location>
        <begin position="393"/>
        <end position="408"/>
    </location>
</feature>
<accession>A0A0C9WKX6</accession>
<sequence>MAQPSSACLAVLDAVSIALETSTLSLSDYVVTLLKYQALWDHPSTVDLVNNTTKIMTAFLDHLDSKISAFDWASTIMRKKYSVGIKLLVSCEEWHFNTSHASAKELEDFWIEDMAITMKRLAPDLWLLLDMLLMGDRKCPAESLTIDLDEDYVIMSLYSLCGLPKVAPPPWWLIVYTSHLDVSYADPTLLTNTYPPAYITYSYAKSSRPSPPSYADSIPNRVTTPELRRTPTAVAPVKRRHHDPAADVARQWSIRACHVNGELPTNNDADDNDNNGAAKKGNGGGTRRKATAVVPYKRDRGPTTMDNTTPTPPPHHTTPTPPHHHTTTTTIPHPRMIIPHPRTTIPHPPTTTAWRQKTTTQRGRTGTAAHEQQHPDATTTTIPPPDTIARPRPNPHHNHPRTTARNKRPPPPSSSPNGRR</sequence>
<protein>
    <submittedName>
        <fullName evidence="2">Uncharacterized protein</fullName>
    </submittedName>
</protein>
<feature type="region of interest" description="Disordered" evidence="1">
    <location>
        <begin position="263"/>
        <end position="420"/>
    </location>
</feature>